<name>A0A3A3FFZ3_9BURK</name>
<accession>A0A3A3FFZ3</accession>
<dbReference type="AlphaFoldDB" id="A0A3A3FFZ3"/>
<dbReference type="SUPFAM" id="SSF53474">
    <property type="entry name" value="alpha/beta-Hydrolases"/>
    <property type="match status" value="1"/>
</dbReference>
<dbReference type="InterPro" id="IPR049492">
    <property type="entry name" value="BD-FAE-like_dom"/>
</dbReference>
<evidence type="ECO:0000313" key="3">
    <source>
        <dbReference type="EMBL" id="RJF92281.1"/>
    </source>
</evidence>
<dbReference type="PANTHER" id="PTHR48081:SF33">
    <property type="entry name" value="KYNURENINE FORMAMIDASE"/>
    <property type="match status" value="1"/>
</dbReference>
<keyword evidence="4" id="KW-1185">Reference proteome</keyword>
<protein>
    <submittedName>
        <fullName evidence="3">Alpha/beta hydrolase</fullName>
    </submittedName>
</protein>
<organism evidence="3 4">
    <name type="scientific">Noviherbaspirillum saxi</name>
    <dbReference type="NCBI Taxonomy" id="2320863"/>
    <lineage>
        <taxon>Bacteria</taxon>
        <taxon>Pseudomonadati</taxon>
        <taxon>Pseudomonadota</taxon>
        <taxon>Betaproteobacteria</taxon>
        <taxon>Burkholderiales</taxon>
        <taxon>Oxalobacteraceae</taxon>
        <taxon>Noviherbaspirillum</taxon>
    </lineage>
</organism>
<proteinExistence type="predicted"/>
<dbReference type="GO" id="GO:0016787">
    <property type="term" value="F:hydrolase activity"/>
    <property type="evidence" value="ECO:0007669"/>
    <property type="project" value="UniProtKB-KW"/>
</dbReference>
<sequence>MQPHLRQALAALGRAITPELIGGTSALMAPHAPRPQADACTVLRDQSYGPHDRHRLDIFVPNGAPHARPVVLFVHGGGFTMGQKGGPDDVFYNHIGAWAVAQGWVGATMNYRLAPDHVWPAGADDVTLAARWLQQHAHSWCGDAPAVVLMGQSAGAAHVAGCLARWPAQQPRPSGAILLSGLYDLSTLRHSERERLYYGTDSSLFAERSSLPRLLAGDWNCLYTVSELDPAEFQQQAAQVVAASMERTGRWPEMIYLSGHNHLSSVQHIGAPHDTLGPVLAEFVGRITARVG</sequence>
<feature type="domain" description="BD-FAE-like" evidence="2">
    <location>
        <begin position="56"/>
        <end position="161"/>
    </location>
</feature>
<evidence type="ECO:0000256" key="1">
    <source>
        <dbReference type="ARBA" id="ARBA00022801"/>
    </source>
</evidence>
<gene>
    <name evidence="3" type="ORF">D3871_27025</name>
</gene>
<dbReference type="Proteomes" id="UP000265955">
    <property type="component" value="Unassembled WGS sequence"/>
</dbReference>
<dbReference type="EMBL" id="QYUO01000003">
    <property type="protein sequence ID" value="RJF92281.1"/>
    <property type="molecule type" value="Genomic_DNA"/>
</dbReference>
<evidence type="ECO:0000313" key="4">
    <source>
        <dbReference type="Proteomes" id="UP000265955"/>
    </source>
</evidence>
<keyword evidence="1 3" id="KW-0378">Hydrolase</keyword>
<dbReference type="PANTHER" id="PTHR48081">
    <property type="entry name" value="AB HYDROLASE SUPERFAMILY PROTEIN C4A8.06C"/>
    <property type="match status" value="1"/>
</dbReference>
<dbReference type="OrthoDB" id="9771666at2"/>
<dbReference type="InterPro" id="IPR029058">
    <property type="entry name" value="AB_hydrolase_fold"/>
</dbReference>
<dbReference type="Pfam" id="PF20434">
    <property type="entry name" value="BD-FAE"/>
    <property type="match status" value="1"/>
</dbReference>
<evidence type="ECO:0000259" key="2">
    <source>
        <dbReference type="Pfam" id="PF20434"/>
    </source>
</evidence>
<dbReference type="Gene3D" id="3.40.50.1820">
    <property type="entry name" value="alpha/beta hydrolase"/>
    <property type="match status" value="1"/>
</dbReference>
<comment type="caution">
    <text evidence="3">The sequence shown here is derived from an EMBL/GenBank/DDBJ whole genome shotgun (WGS) entry which is preliminary data.</text>
</comment>
<reference evidence="4" key="1">
    <citation type="submission" date="2018-09" db="EMBL/GenBank/DDBJ databases">
        <authorList>
            <person name="Zhu H."/>
        </authorList>
    </citation>
    <scope>NUCLEOTIDE SEQUENCE [LARGE SCALE GENOMIC DNA]</scope>
    <source>
        <strain evidence="4">K1R23-30</strain>
    </source>
</reference>
<dbReference type="InterPro" id="IPR050300">
    <property type="entry name" value="GDXG_lipolytic_enzyme"/>
</dbReference>